<dbReference type="Proteomes" id="UP000094622">
    <property type="component" value="Unassembled WGS sequence"/>
</dbReference>
<proteinExistence type="predicted"/>
<feature type="region of interest" description="Disordered" evidence="1">
    <location>
        <begin position="152"/>
        <end position="226"/>
    </location>
</feature>
<keyword evidence="3" id="KW-1185">Reference proteome</keyword>
<evidence type="ECO:0000256" key="1">
    <source>
        <dbReference type="SAM" id="MobiDB-lite"/>
    </source>
</evidence>
<reference evidence="2 3" key="1">
    <citation type="submission" date="2016-07" db="EMBL/GenBank/DDBJ databases">
        <title>Draft Genome Sequence of Methylobrevis pamukkalensis PK2.</title>
        <authorList>
            <person name="Vasilenko O.V."/>
            <person name="Doronina N.V."/>
            <person name="Shmareva M.N."/>
            <person name="Tarlachkov S.V."/>
            <person name="Mustakhimov I."/>
            <person name="Trotsenko Y.A."/>
        </authorList>
    </citation>
    <scope>NUCLEOTIDE SEQUENCE [LARGE SCALE GENOMIC DNA]</scope>
    <source>
        <strain evidence="2 3">PK2</strain>
    </source>
</reference>
<gene>
    <name evidence="2" type="ORF">A6302_03585</name>
</gene>
<name>A0A1E3GYK8_9HYPH</name>
<organism evidence="2 3">
    <name type="scientific">Methylobrevis pamukkalensis</name>
    <dbReference type="NCBI Taxonomy" id="1439726"/>
    <lineage>
        <taxon>Bacteria</taxon>
        <taxon>Pseudomonadati</taxon>
        <taxon>Pseudomonadota</taxon>
        <taxon>Alphaproteobacteria</taxon>
        <taxon>Hyphomicrobiales</taxon>
        <taxon>Pleomorphomonadaceae</taxon>
        <taxon>Methylobrevis</taxon>
    </lineage>
</organism>
<feature type="compositionally biased region" description="Basic and acidic residues" evidence="1">
    <location>
        <begin position="52"/>
        <end position="63"/>
    </location>
</feature>
<dbReference type="AlphaFoldDB" id="A0A1E3GYK8"/>
<evidence type="ECO:0000313" key="3">
    <source>
        <dbReference type="Proteomes" id="UP000094622"/>
    </source>
</evidence>
<accession>A0A1E3GYK8</accession>
<feature type="compositionally biased region" description="Basic residues" evidence="1">
    <location>
        <begin position="206"/>
        <end position="216"/>
    </location>
</feature>
<sequence>MSQQPSPASSFETALASLLRMSLNNFSDLDAALPFSLTLRLLFPLTLRTSRSDGLEGRGESHRGGKRGPSGLPAASPPSLPGSTRQPNGLSAASDRPSCFSAYFHRDTSYAARPLGRGSSPAKTEVRMTFLKTAVLAEPDSRGRARRWRKVRWSRKGGERPPFPSALRAEAGNDNPRGKNLRPRPLSRPHPAMREKSATVWQAARMRARRARRLRRMAGSSALTST</sequence>
<comment type="caution">
    <text evidence="2">The sequence shown here is derived from an EMBL/GenBank/DDBJ whole genome shotgun (WGS) entry which is preliminary data.</text>
</comment>
<protein>
    <submittedName>
        <fullName evidence="2">Uncharacterized protein</fullName>
    </submittedName>
</protein>
<evidence type="ECO:0000313" key="2">
    <source>
        <dbReference type="EMBL" id="ODN69114.1"/>
    </source>
</evidence>
<dbReference type="EMBL" id="MCRJ01000109">
    <property type="protein sequence ID" value="ODN69114.1"/>
    <property type="molecule type" value="Genomic_DNA"/>
</dbReference>
<feature type="region of interest" description="Disordered" evidence="1">
    <location>
        <begin position="52"/>
        <end position="94"/>
    </location>
</feature>